<name>A0AAD6R1K5_9ROSI</name>
<dbReference type="Proteomes" id="UP001164929">
    <property type="component" value="Chromosome 4"/>
</dbReference>
<dbReference type="AlphaFoldDB" id="A0AAD6R1K5"/>
<sequence length="76" mass="8936">MMVSDTEYSRSETTEKECLERIFKLLNQPSQWEHGLLNALQLDSNKKYLQSKLSIKLYLYLCVTVLQYKESGNTWG</sequence>
<evidence type="ECO:0000313" key="1">
    <source>
        <dbReference type="EMBL" id="KAJ6999922.1"/>
    </source>
</evidence>
<dbReference type="EMBL" id="JAQIZT010000004">
    <property type="protein sequence ID" value="KAJ6999922.1"/>
    <property type="molecule type" value="Genomic_DNA"/>
</dbReference>
<keyword evidence="2" id="KW-1185">Reference proteome</keyword>
<organism evidence="1 2">
    <name type="scientific">Populus alba x Populus x berolinensis</name>
    <dbReference type="NCBI Taxonomy" id="444605"/>
    <lineage>
        <taxon>Eukaryota</taxon>
        <taxon>Viridiplantae</taxon>
        <taxon>Streptophyta</taxon>
        <taxon>Embryophyta</taxon>
        <taxon>Tracheophyta</taxon>
        <taxon>Spermatophyta</taxon>
        <taxon>Magnoliopsida</taxon>
        <taxon>eudicotyledons</taxon>
        <taxon>Gunneridae</taxon>
        <taxon>Pentapetalae</taxon>
        <taxon>rosids</taxon>
        <taxon>fabids</taxon>
        <taxon>Malpighiales</taxon>
        <taxon>Salicaceae</taxon>
        <taxon>Saliceae</taxon>
        <taxon>Populus</taxon>
    </lineage>
</organism>
<accession>A0AAD6R1K5</accession>
<reference evidence="1 2" key="1">
    <citation type="journal article" date="2023" name="Mol. Ecol. Resour.">
        <title>Chromosome-level genome assembly of a triploid poplar Populus alba 'Berolinensis'.</title>
        <authorList>
            <person name="Chen S."/>
            <person name="Yu Y."/>
            <person name="Wang X."/>
            <person name="Wang S."/>
            <person name="Zhang T."/>
            <person name="Zhou Y."/>
            <person name="He R."/>
            <person name="Meng N."/>
            <person name="Wang Y."/>
            <person name="Liu W."/>
            <person name="Liu Z."/>
            <person name="Liu J."/>
            <person name="Guo Q."/>
            <person name="Huang H."/>
            <person name="Sederoff R.R."/>
            <person name="Wang G."/>
            <person name="Qu G."/>
            <person name="Chen S."/>
        </authorList>
    </citation>
    <scope>NUCLEOTIDE SEQUENCE [LARGE SCALE GENOMIC DNA]</scope>
    <source>
        <strain evidence="1">SC-2020</strain>
    </source>
</reference>
<gene>
    <name evidence="1" type="ORF">NC653_010619</name>
</gene>
<evidence type="ECO:0000313" key="2">
    <source>
        <dbReference type="Proteomes" id="UP001164929"/>
    </source>
</evidence>
<protein>
    <submittedName>
        <fullName evidence="1">Uncharacterized protein</fullName>
    </submittedName>
</protein>
<proteinExistence type="predicted"/>
<comment type="caution">
    <text evidence="1">The sequence shown here is derived from an EMBL/GenBank/DDBJ whole genome shotgun (WGS) entry which is preliminary data.</text>
</comment>